<dbReference type="Pfam" id="PF19291">
    <property type="entry name" value="TREH_N"/>
    <property type="match status" value="1"/>
</dbReference>
<organism evidence="15 16">
    <name type="scientific">Phyllobacterium phragmitis</name>
    <dbReference type="NCBI Taxonomy" id="2670329"/>
    <lineage>
        <taxon>Bacteria</taxon>
        <taxon>Pseudomonadati</taxon>
        <taxon>Pseudomonadota</taxon>
        <taxon>Alphaproteobacteria</taxon>
        <taxon>Hyphomicrobiales</taxon>
        <taxon>Phyllobacteriaceae</taxon>
        <taxon>Phyllobacterium</taxon>
    </lineage>
</organism>
<feature type="domain" description="GH15-like" evidence="13">
    <location>
        <begin position="223"/>
        <end position="586"/>
    </location>
</feature>
<dbReference type="EMBL" id="PVBR01000003">
    <property type="protein sequence ID" value="PRD44826.1"/>
    <property type="molecule type" value="Genomic_DNA"/>
</dbReference>
<dbReference type="RefSeq" id="WP_105740907.1">
    <property type="nucleotide sequence ID" value="NZ_PVBR01000003.1"/>
</dbReference>
<comment type="similarity">
    <text evidence="2">Belongs to the glycosyl hydrolase 15 family.</text>
</comment>
<dbReference type="InterPro" id="IPR008928">
    <property type="entry name" value="6-hairpin_glycosidase_sf"/>
</dbReference>
<evidence type="ECO:0000259" key="13">
    <source>
        <dbReference type="Pfam" id="PF00723"/>
    </source>
</evidence>
<comment type="pathway">
    <text evidence="11">Glycan degradation; trehalose degradation; D-glucose from alpha,alpha-trehalose: step 1/1.</text>
</comment>
<evidence type="ECO:0000256" key="11">
    <source>
        <dbReference type="ARBA" id="ARBA00060615"/>
    </source>
</evidence>
<evidence type="ECO:0000313" key="15">
    <source>
        <dbReference type="EMBL" id="PRD44826.1"/>
    </source>
</evidence>
<dbReference type="InterPro" id="IPR012341">
    <property type="entry name" value="6hp_glycosidase-like_sf"/>
</dbReference>
<keyword evidence="7" id="KW-0326">Glycosidase</keyword>
<protein>
    <recommendedName>
        <fullName evidence="4">Trehalase</fullName>
        <ecNumber evidence="3">3.2.1.28</ecNumber>
    </recommendedName>
    <alternativeName>
        <fullName evidence="8">Alpha,alpha-trehalase</fullName>
    </alternativeName>
    <alternativeName>
        <fullName evidence="9">Alpha,alpha-trehalose glucohydrolase</fullName>
    </alternativeName>
</protein>
<evidence type="ECO:0000256" key="8">
    <source>
        <dbReference type="ARBA" id="ARBA00030473"/>
    </source>
</evidence>
<name>A0A2S9IWB8_9HYPH</name>
<dbReference type="Proteomes" id="UP000239434">
    <property type="component" value="Unassembled WGS sequence"/>
</dbReference>
<dbReference type="Gene3D" id="1.50.10.10">
    <property type="match status" value="1"/>
</dbReference>
<dbReference type="GO" id="GO:0005993">
    <property type="term" value="P:trehalose catabolic process"/>
    <property type="evidence" value="ECO:0007669"/>
    <property type="project" value="UniProtKB-ARBA"/>
</dbReference>
<sequence length="628" mass="70916">MSKPIEDYGLIGNMLSCALVARDGSIDWLCMPRFDSDACFAALLGGPENGFWRIAPVDPNAKVSRRYRPGTMILETTFETAEGVVTLIDFMPLASDEEHVDVVRLIRGDRGRVSMKCEFVLRFGYGSTVPWVQQADFGLRAVAGPDAVELHASVPLVNEDLHTTAIFTVDAGTTVPFTLAWHPSHRSEERSMDPQRQLEKTDQWWREWSGRCRFGKEEPHPWREAVTRSLITLKALTFAPTGGMVAAATTSLPEQIGGERNWDYRYCWIRDATLTLYALLISGYRDEAREWREWMLRAAAGHPAQLQIMYGLAGERRLTEAELPWLAGYENSRPVRIGNGAYSQLQIDVFGEMLDALHVARKFQLQPSHEAWNFQKVLLEDLKKQWRLPDQGIWEIRGPPRHFTHSKLMAWVAFDRGVRAVEDFGLDGPAESWKAEREEIRAEILSRGWSEEKRTFVQHFDGPELDASLLLVPLTGFLPPDDPRVTGTIEAIRRELVEDGLVLRYRPERTPDGVAGREGTFLVCSFWLADALTMAGRVEEATELFERLLSLRNDLGLLAEQYDPRSGRQLGNFPQAFSHVGIVNTAHNLISAEGPAEQRADRAKPTDGPPRDKAPQPVRTNRRQNPPA</sequence>
<dbReference type="AlphaFoldDB" id="A0A2S9IWB8"/>
<feature type="domain" description="Trehalase-like N-terminal" evidence="14">
    <location>
        <begin position="2"/>
        <end position="198"/>
    </location>
</feature>
<evidence type="ECO:0000313" key="16">
    <source>
        <dbReference type="Proteomes" id="UP000239434"/>
    </source>
</evidence>
<evidence type="ECO:0000256" key="10">
    <source>
        <dbReference type="ARBA" id="ARBA00053030"/>
    </source>
</evidence>
<evidence type="ECO:0000256" key="4">
    <source>
        <dbReference type="ARBA" id="ARBA00019905"/>
    </source>
</evidence>
<dbReference type="PANTHER" id="PTHR31616">
    <property type="entry name" value="TREHALASE"/>
    <property type="match status" value="1"/>
</dbReference>
<accession>A0A2S9IWB8</accession>
<feature type="compositionally biased region" description="Basic and acidic residues" evidence="12">
    <location>
        <begin position="596"/>
        <end position="614"/>
    </location>
</feature>
<dbReference type="PANTHER" id="PTHR31616:SF0">
    <property type="entry name" value="GLUCAN 1,4-ALPHA-GLUCOSIDASE"/>
    <property type="match status" value="1"/>
</dbReference>
<dbReference type="GO" id="GO:0004555">
    <property type="term" value="F:alpha,alpha-trehalase activity"/>
    <property type="evidence" value="ECO:0007669"/>
    <property type="project" value="UniProtKB-EC"/>
</dbReference>
<dbReference type="EC" id="3.2.1.28" evidence="3"/>
<keyword evidence="5" id="KW-0378">Hydrolase</keyword>
<dbReference type="FunFam" id="1.50.10.10:FF:000005">
    <property type="entry name" value="Glycosyl hydrolase, glucoamylase"/>
    <property type="match status" value="1"/>
</dbReference>
<comment type="cofactor">
    <cofactor evidence="10">
        <name>phosphate</name>
        <dbReference type="ChEBI" id="CHEBI:43474"/>
    </cofactor>
</comment>
<dbReference type="SUPFAM" id="SSF48208">
    <property type="entry name" value="Six-hairpin glycosidases"/>
    <property type="match status" value="1"/>
</dbReference>
<gene>
    <name evidence="15" type="ORF">C5748_05435</name>
</gene>
<dbReference type="InterPro" id="IPR011613">
    <property type="entry name" value="GH15-like"/>
</dbReference>
<dbReference type="InterPro" id="IPR045582">
    <property type="entry name" value="Trehalase-like_N"/>
</dbReference>
<keyword evidence="6" id="KW-0119">Carbohydrate metabolism</keyword>
<evidence type="ECO:0000259" key="14">
    <source>
        <dbReference type="Pfam" id="PF19291"/>
    </source>
</evidence>
<evidence type="ECO:0000256" key="1">
    <source>
        <dbReference type="ARBA" id="ARBA00001576"/>
    </source>
</evidence>
<dbReference type="Pfam" id="PF00723">
    <property type="entry name" value="Glyco_hydro_15"/>
    <property type="match status" value="1"/>
</dbReference>
<feature type="region of interest" description="Disordered" evidence="12">
    <location>
        <begin position="593"/>
        <end position="628"/>
    </location>
</feature>
<comment type="caution">
    <text evidence="15">The sequence shown here is derived from an EMBL/GenBank/DDBJ whole genome shotgun (WGS) entry which is preliminary data.</text>
</comment>
<comment type="catalytic activity">
    <reaction evidence="1">
        <text>alpha,alpha-trehalose + H2O = alpha-D-glucose + beta-D-glucose</text>
        <dbReference type="Rhea" id="RHEA:32675"/>
        <dbReference type="ChEBI" id="CHEBI:15377"/>
        <dbReference type="ChEBI" id="CHEBI:15903"/>
        <dbReference type="ChEBI" id="CHEBI:16551"/>
        <dbReference type="ChEBI" id="CHEBI:17925"/>
        <dbReference type="EC" id="3.2.1.28"/>
    </reaction>
</comment>
<evidence type="ECO:0000256" key="5">
    <source>
        <dbReference type="ARBA" id="ARBA00022801"/>
    </source>
</evidence>
<evidence type="ECO:0000256" key="9">
    <source>
        <dbReference type="ARBA" id="ARBA00031637"/>
    </source>
</evidence>
<evidence type="ECO:0000256" key="3">
    <source>
        <dbReference type="ARBA" id="ARBA00012757"/>
    </source>
</evidence>
<evidence type="ECO:0000256" key="6">
    <source>
        <dbReference type="ARBA" id="ARBA00023277"/>
    </source>
</evidence>
<evidence type="ECO:0000256" key="2">
    <source>
        <dbReference type="ARBA" id="ARBA00006188"/>
    </source>
</evidence>
<evidence type="ECO:0000256" key="12">
    <source>
        <dbReference type="SAM" id="MobiDB-lite"/>
    </source>
</evidence>
<keyword evidence="16" id="KW-1185">Reference proteome</keyword>
<evidence type="ECO:0000256" key="7">
    <source>
        <dbReference type="ARBA" id="ARBA00023295"/>
    </source>
</evidence>
<proteinExistence type="inferred from homology"/>
<reference evidence="15 16" key="1">
    <citation type="submission" date="2018-02" db="EMBL/GenBank/DDBJ databases">
        <title>The draft genome of Phyllobacterium sp. 1N-3.</title>
        <authorList>
            <person name="Liu L."/>
            <person name="Li L."/>
            <person name="Zhang X."/>
            <person name="Wang T."/>
            <person name="Liang L."/>
        </authorList>
    </citation>
    <scope>NUCLEOTIDE SEQUENCE [LARGE SCALE GENOMIC DNA]</scope>
    <source>
        <strain evidence="15 16">1N-3</strain>
    </source>
</reference>